<evidence type="ECO:0000313" key="3">
    <source>
        <dbReference type="EMBL" id="EJU03009.1"/>
    </source>
</evidence>
<dbReference type="Proteomes" id="UP000030653">
    <property type="component" value="Unassembled WGS sequence"/>
</dbReference>
<dbReference type="InterPro" id="IPR029068">
    <property type="entry name" value="Glyas_Bleomycin-R_OHBP_Dase"/>
</dbReference>
<dbReference type="RefSeq" id="XP_040629903.1">
    <property type="nucleotide sequence ID" value="XM_040772366.1"/>
</dbReference>
<dbReference type="PROSITE" id="PS00935">
    <property type="entry name" value="GLYOXALASE_I_2"/>
    <property type="match status" value="1"/>
</dbReference>
<evidence type="ECO:0000259" key="2">
    <source>
        <dbReference type="PROSITE" id="PS51819"/>
    </source>
</evidence>
<dbReference type="GO" id="GO:0051213">
    <property type="term" value="F:dioxygenase activity"/>
    <property type="evidence" value="ECO:0007669"/>
    <property type="project" value="UniProtKB-KW"/>
</dbReference>
<proteinExistence type="predicted"/>
<dbReference type="Gene3D" id="3.10.180.10">
    <property type="entry name" value="2,3-Dihydroxybiphenyl 1,2-Dioxygenase, domain 1"/>
    <property type="match status" value="1"/>
</dbReference>
<dbReference type="PROSITE" id="PS51819">
    <property type="entry name" value="VOC"/>
    <property type="match status" value="1"/>
</dbReference>
<name>M5G2T7_DACPD</name>
<dbReference type="OMA" id="YCDCLGM"/>
<evidence type="ECO:0000313" key="4">
    <source>
        <dbReference type="Proteomes" id="UP000030653"/>
    </source>
</evidence>
<dbReference type="GO" id="GO:0004462">
    <property type="term" value="F:lactoylglutathione lyase activity"/>
    <property type="evidence" value="ECO:0007669"/>
    <property type="project" value="InterPro"/>
</dbReference>
<dbReference type="PANTHER" id="PTHR10374:SF19">
    <property type="entry name" value="LYASE (GLO1), PUTATIVE (AFU_ORTHOLOGUE AFUA_2G13550)-RELATED"/>
    <property type="match status" value="1"/>
</dbReference>
<evidence type="ECO:0000256" key="1">
    <source>
        <dbReference type="ARBA" id="ARBA00022723"/>
    </source>
</evidence>
<dbReference type="InterPro" id="IPR037523">
    <property type="entry name" value="VOC_core"/>
</dbReference>
<sequence>MGKYPEHQPGVHVVTKEWAPQPEETAKWRLNHVMLRIRDPGLSLPFYQDGLGMRMVFTFNSGPMTVYYLGYPQHGWSPEETFAKMQQRDGLVELVHVHDTEEESGFKYTNGNEGPQYGFGHIGLTVPDVPVALARLEKFGAKVFKPLGVATNETIPIPEGKVEIVEGYKEVYRQIAMIQDPDGYFIELVPQFMDKQHD</sequence>
<dbReference type="GO" id="GO:0046872">
    <property type="term" value="F:metal ion binding"/>
    <property type="evidence" value="ECO:0007669"/>
    <property type="project" value="UniProtKB-KW"/>
</dbReference>
<dbReference type="STRING" id="1858805.M5G2T7"/>
<dbReference type="InterPro" id="IPR018146">
    <property type="entry name" value="Glyoxalase_1_CS"/>
</dbReference>
<keyword evidence="4" id="KW-1185">Reference proteome</keyword>
<dbReference type="InterPro" id="IPR004360">
    <property type="entry name" value="Glyas_Fos-R_dOase_dom"/>
</dbReference>
<keyword evidence="1" id="KW-0479">Metal-binding</keyword>
<gene>
    <name evidence="3" type="ORF">DACRYDRAFT_21372</name>
</gene>
<keyword evidence="3" id="KW-0560">Oxidoreductase</keyword>
<reference evidence="3 4" key="1">
    <citation type="journal article" date="2012" name="Science">
        <title>The Paleozoic origin of enzymatic lignin decomposition reconstructed from 31 fungal genomes.</title>
        <authorList>
            <person name="Floudas D."/>
            <person name="Binder M."/>
            <person name="Riley R."/>
            <person name="Barry K."/>
            <person name="Blanchette R.A."/>
            <person name="Henrissat B."/>
            <person name="Martinez A.T."/>
            <person name="Otillar R."/>
            <person name="Spatafora J.W."/>
            <person name="Yadav J.S."/>
            <person name="Aerts A."/>
            <person name="Benoit I."/>
            <person name="Boyd A."/>
            <person name="Carlson A."/>
            <person name="Copeland A."/>
            <person name="Coutinho P.M."/>
            <person name="de Vries R.P."/>
            <person name="Ferreira P."/>
            <person name="Findley K."/>
            <person name="Foster B."/>
            <person name="Gaskell J."/>
            <person name="Glotzer D."/>
            <person name="Gorecki P."/>
            <person name="Heitman J."/>
            <person name="Hesse C."/>
            <person name="Hori C."/>
            <person name="Igarashi K."/>
            <person name="Jurgens J.A."/>
            <person name="Kallen N."/>
            <person name="Kersten P."/>
            <person name="Kohler A."/>
            <person name="Kuees U."/>
            <person name="Kumar T.K.A."/>
            <person name="Kuo A."/>
            <person name="LaButti K."/>
            <person name="Larrondo L.F."/>
            <person name="Lindquist E."/>
            <person name="Ling A."/>
            <person name="Lombard V."/>
            <person name="Lucas S."/>
            <person name="Lundell T."/>
            <person name="Martin R."/>
            <person name="McLaughlin D.J."/>
            <person name="Morgenstern I."/>
            <person name="Morin E."/>
            <person name="Murat C."/>
            <person name="Nagy L.G."/>
            <person name="Nolan M."/>
            <person name="Ohm R.A."/>
            <person name="Patyshakuliyeva A."/>
            <person name="Rokas A."/>
            <person name="Ruiz-Duenas F.J."/>
            <person name="Sabat G."/>
            <person name="Salamov A."/>
            <person name="Samejima M."/>
            <person name="Schmutz J."/>
            <person name="Slot J.C."/>
            <person name="St John F."/>
            <person name="Stenlid J."/>
            <person name="Sun H."/>
            <person name="Sun S."/>
            <person name="Syed K."/>
            <person name="Tsang A."/>
            <person name="Wiebenga A."/>
            <person name="Young D."/>
            <person name="Pisabarro A."/>
            <person name="Eastwood D.C."/>
            <person name="Martin F."/>
            <person name="Cullen D."/>
            <person name="Grigoriev I.V."/>
            <person name="Hibbett D.S."/>
        </authorList>
    </citation>
    <scope>NUCLEOTIDE SEQUENCE [LARGE SCALE GENOMIC DNA]</scope>
    <source>
        <strain evidence="3 4">DJM-731 SS1</strain>
    </source>
</reference>
<dbReference type="PROSITE" id="PS00934">
    <property type="entry name" value="GLYOXALASE_I_1"/>
    <property type="match status" value="1"/>
</dbReference>
<dbReference type="HOGENOM" id="CLU_046006_1_0_1"/>
<protein>
    <submittedName>
        <fullName evidence="3">Glyoxalase/Bleomycin resistance protein/Dihydroxybiphenyl dioxygenase</fullName>
    </submittedName>
</protein>
<feature type="domain" description="VOC" evidence="2">
    <location>
        <begin position="29"/>
        <end position="191"/>
    </location>
</feature>
<dbReference type="EMBL" id="JH795860">
    <property type="protein sequence ID" value="EJU03009.1"/>
    <property type="molecule type" value="Genomic_DNA"/>
</dbReference>
<dbReference type="SUPFAM" id="SSF54593">
    <property type="entry name" value="Glyoxalase/Bleomycin resistance protein/Dihydroxybiphenyl dioxygenase"/>
    <property type="match status" value="1"/>
</dbReference>
<accession>M5G2T7</accession>
<dbReference type="AlphaFoldDB" id="M5G2T7"/>
<organism evidence="3 4">
    <name type="scientific">Dacryopinax primogenitus (strain DJM 731)</name>
    <name type="common">Brown rot fungus</name>
    <dbReference type="NCBI Taxonomy" id="1858805"/>
    <lineage>
        <taxon>Eukaryota</taxon>
        <taxon>Fungi</taxon>
        <taxon>Dikarya</taxon>
        <taxon>Basidiomycota</taxon>
        <taxon>Agaricomycotina</taxon>
        <taxon>Dacrymycetes</taxon>
        <taxon>Dacrymycetales</taxon>
        <taxon>Dacrymycetaceae</taxon>
        <taxon>Dacryopinax</taxon>
    </lineage>
</organism>
<dbReference type="OrthoDB" id="16820at2759"/>
<dbReference type="CDD" id="cd07233">
    <property type="entry name" value="GlxI_Zn"/>
    <property type="match status" value="1"/>
</dbReference>
<dbReference type="GeneID" id="63687428"/>
<dbReference type="Pfam" id="PF00903">
    <property type="entry name" value="Glyoxalase"/>
    <property type="match status" value="1"/>
</dbReference>
<keyword evidence="3" id="KW-0223">Dioxygenase</keyword>
<dbReference type="PANTHER" id="PTHR10374">
    <property type="entry name" value="LACTOYLGLUTATHIONE LYASE GLYOXALASE I"/>
    <property type="match status" value="1"/>
</dbReference>